<evidence type="ECO:0000256" key="2">
    <source>
        <dbReference type="ARBA" id="ARBA00023125"/>
    </source>
</evidence>
<organism evidence="3 4">
    <name type="scientific">Cupriavidus plantarum</name>
    <dbReference type="NCBI Taxonomy" id="942865"/>
    <lineage>
        <taxon>Bacteria</taxon>
        <taxon>Pseudomonadati</taxon>
        <taxon>Pseudomonadota</taxon>
        <taxon>Betaproteobacteria</taxon>
        <taxon>Burkholderiales</taxon>
        <taxon>Burkholderiaceae</taxon>
        <taxon>Cupriavidus</taxon>
    </lineage>
</organism>
<name>A0A316ET32_9BURK</name>
<dbReference type="SMART" id="SM00448">
    <property type="entry name" value="REC"/>
    <property type="match status" value="1"/>
</dbReference>
<accession>A0A316ET32</accession>
<dbReference type="GO" id="GO:0003677">
    <property type="term" value="F:DNA binding"/>
    <property type="evidence" value="ECO:0007669"/>
    <property type="project" value="UniProtKB-KW"/>
</dbReference>
<dbReference type="Proteomes" id="UP000245754">
    <property type="component" value="Unassembled WGS sequence"/>
</dbReference>
<evidence type="ECO:0000313" key="3">
    <source>
        <dbReference type="EMBL" id="PWK35617.1"/>
    </source>
</evidence>
<dbReference type="InterPro" id="IPR000792">
    <property type="entry name" value="Tscrpt_reg_LuxR_C"/>
</dbReference>
<evidence type="ECO:0000256" key="1">
    <source>
        <dbReference type="ARBA" id="ARBA00022553"/>
    </source>
</evidence>
<dbReference type="SUPFAM" id="SSF46894">
    <property type="entry name" value="C-terminal effector domain of the bipartite response regulators"/>
    <property type="match status" value="1"/>
</dbReference>
<comment type="caution">
    <text evidence="3">The sequence shown here is derived from an EMBL/GenBank/DDBJ whole genome shotgun (WGS) entry which is preliminary data.</text>
</comment>
<dbReference type="CDD" id="cd06170">
    <property type="entry name" value="LuxR_C_like"/>
    <property type="match status" value="1"/>
</dbReference>
<dbReference type="InterPro" id="IPR039420">
    <property type="entry name" value="WalR-like"/>
</dbReference>
<protein>
    <submittedName>
        <fullName evidence="3">LuxR family two component transcriptional regulator</fullName>
    </submittedName>
</protein>
<dbReference type="PANTHER" id="PTHR43214:SF17">
    <property type="entry name" value="TRANSCRIPTIONAL REGULATORY PROTEIN RCSB"/>
    <property type="match status" value="1"/>
</dbReference>
<dbReference type="InterPro" id="IPR011006">
    <property type="entry name" value="CheY-like_superfamily"/>
</dbReference>
<dbReference type="InterPro" id="IPR058245">
    <property type="entry name" value="NreC/VraR/RcsB-like_REC"/>
</dbReference>
<evidence type="ECO:0000313" key="4">
    <source>
        <dbReference type="Proteomes" id="UP000245754"/>
    </source>
</evidence>
<reference evidence="3 4" key="1">
    <citation type="submission" date="2018-05" db="EMBL/GenBank/DDBJ databases">
        <title>Genomic Encyclopedia of Type Strains, Phase IV (KMG-V): Genome sequencing to study the core and pangenomes of soil and plant-associated prokaryotes.</title>
        <authorList>
            <person name="Whitman W."/>
        </authorList>
    </citation>
    <scope>NUCLEOTIDE SEQUENCE [LARGE SCALE GENOMIC DNA]</scope>
    <source>
        <strain evidence="3 4">SLV-132</strain>
    </source>
</reference>
<dbReference type="PANTHER" id="PTHR43214">
    <property type="entry name" value="TWO-COMPONENT RESPONSE REGULATOR"/>
    <property type="match status" value="1"/>
</dbReference>
<gene>
    <name evidence="3" type="ORF">C7419_102895</name>
</gene>
<keyword evidence="4" id="KW-1185">Reference proteome</keyword>
<dbReference type="SUPFAM" id="SSF52172">
    <property type="entry name" value="CheY-like"/>
    <property type="match status" value="1"/>
</dbReference>
<dbReference type="PRINTS" id="PR00038">
    <property type="entry name" value="HTHLUXR"/>
</dbReference>
<proteinExistence type="predicted"/>
<dbReference type="RefSeq" id="WP_109583647.1">
    <property type="nucleotide sequence ID" value="NZ_JACBYU010000003.1"/>
</dbReference>
<dbReference type="GO" id="GO:0000160">
    <property type="term" value="P:phosphorelay signal transduction system"/>
    <property type="evidence" value="ECO:0007669"/>
    <property type="project" value="InterPro"/>
</dbReference>
<dbReference type="GO" id="GO:0006355">
    <property type="term" value="P:regulation of DNA-templated transcription"/>
    <property type="evidence" value="ECO:0007669"/>
    <property type="project" value="InterPro"/>
</dbReference>
<keyword evidence="1" id="KW-0597">Phosphoprotein</keyword>
<dbReference type="CDD" id="cd17535">
    <property type="entry name" value="REC_NarL-like"/>
    <property type="match status" value="1"/>
</dbReference>
<dbReference type="Gene3D" id="3.40.50.2300">
    <property type="match status" value="1"/>
</dbReference>
<sequence>MIKVLVADDHPVVLDGICRALSQGNGVEIVGHAANSTALVALLDTTPCDVIVTDYAMPGGKFGDGLPMLQMLRRRYPTTRIVVMTMLDNAALIRNIWKIGVSSIVNKSDEVEQLFPAIRAAFRGQHYVTPLVQSMLSLAHSDRPEPGPRLSRRELEVLRRCAQGIPLVEIARAANRSAKTISAQKSVAMKKLGLTNDYELYEYAKANGLLGGAE</sequence>
<dbReference type="PROSITE" id="PS50110">
    <property type="entry name" value="RESPONSE_REGULATORY"/>
    <property type="match status" value="1"/>
</dbReference>
<dbReference type="InterPro" id="IPR001789">
    <property type="entry name" value="Sig_transdc_resp-reg_receiver"/>
</dbReference>
<dbReference type="Pfam" id="PF00196">
    <property type="entry name" value="GerE"/>
    <property type="match status" value="1"/>
</dbReference>
<dbReference type="Pfam" id="PF00072">
    <property type="entry name" value="Response_reg"/>
    <property type="match status" value="1"/>
</dbReference>
<dbReference type="InterPro" id="IPR016032">
    <property type="entry name" value="Sig_transdc_resp-reg_C-effctor"/>
</dbReference>
<dbReference type="EMBL" id="QGGT01000002">
    <property type="protein sequence ID" value="PWK35617.1"/>
    <property type="molecule type" value="Genomic_DNA"/>
</dbReference>
<dbReference type="SMART" id="SM00421">
    <property type="entry name" value="HTH_LUXR"/>
    <property type="match status" value="1"/>
</dbReference>
<keyword evidence="2" id="KW-0238">DNA-binding</keyword>
<dbReference type="PROSITE" id="PS50043">
    <property type="entry name" value="HTH_LUXR_2"/>
    <property type="match status" value="1"/>
</dbReference>
<dbReference type="AlphaFoldDB" id="A0A316ET32"/>